<comment type="caution">
    <text evidence="1">The sequence shown here is derived from an EMBL/GenBank/DDBJ whole genome shotgun (WGS) entry which is preliminary data.</text>
</comment>
<organism evidence="1 2">
    <name type="scientific">Candidatus Buchananbacteria bacterium RBG_13_36_9</name>
    <dbReference type="NCBI Taxonomy" id="1797530"/>
    <lineage>
        <taxon>Bacteria</taxon>
        <taxon>Candidatus Buchananiibacteriota</taxon>
    </lineage>
</organism>
<dbReference type="AlphaFoldDB" id="A0A1G1XRY8"/>
<dbReference type="Proteomes" id="UP000176498">
    <property type="component" value="Unassembled WGS sequence"/>
</dbReference>
<reference evidence="1 2" key="1">
    <citation type="journal article" date="2016" name="Nat. Commun.">
        <title>Thousands of microbial genomes shed light on interconnected biogeochemical processes in an aquifer system.</title>
        <authorList>
            <person name="Anantharaman K."/>
            <person name="Brown C.T."/>
            <person name="Hug L.A."/>
            <person name="Sharon I."/>
            <person name="Castelle C.J."/>
            <person name="Probst A.J."/>
            <person name="Thomas B.C."/>
            <person name="Singh A."/>
            <person name="Wilkins M.J."/>
            <person name="Karaoz U."/>
            <person name="Brodie E.L."/>
            <person name="Williams K.H."/>
            <person name="Hubbard S.S."/>
            <person name="Banfield J.F."/>
        </authorList>
    </citation>
    <scope>NUCLEOTIDE SEQUENCE [LARGE SCALE GENOMIC DNA]</scope>
</reference>
<gene>
    <name evidence="1" type="ORF">A2Y82_04445</name>
</gene>
<sequence length="353" mass="38528">MKTKSKYWIILLLFLFSFIGNGQNALTAGFPYGGLGEMSVDFWDDTLESRVSAPEDWPWQTEITFNPIGSVSHYYGIELIFQEDLILDELDDTDISADQEGVGSLTPRGGAFEYNNSTYPHWIRAVFNDATHTHSSNKITLTINGGGLITLPSSPGAYNINLNIYQVGSDYIWDEDTKEDVGALSYIVGDNNVIISATVDPTLSLDLSSNTCDFGTFDPNNYNTCGYYTTVSTNAAGGYTEYFQQDHKLKISGGHEMADVGEYGDWLAIGTETYGFVYLNDPSDTAECATYDGTSGTETVWVDPISDDEIGINTVAEPVSDSIFSYCHGLTISSTTPAGIYSQAITVTVIGNF</sequence>
<protein>
    <submittedName>
        <fullName evidence="1">Uncharacterized protein</fullName>
    </submittedName>
</protein>
<evidence type="ECO:0000313" key="1">
    <source>
        <dbReference type="EMBL" id="OGY42376.1"/>
    </source>
</evidence>
<name>A0A1G1XRY8_9BACT</name>
<evidence type="ECO:0000313" key="2">
    <source>
        <dbReference type="Proteomes" id="UP000176498"/>
    </source>
</evidence>
<proteinExistence type="predicted"/>
<dbReference type="EMBL" id="MHHZ01000004">
    <property type="protein sequence ID" value="OGY42376.1"/>
    <property type="molecule type" value="Genomic_DNA"/>
</dbReference>
<accession>A0A1G1XRY8</accession>